<evidence type="ECO:0000313" key="2">
    <source>
        <dbReference type="Proteomes" id="UP000235826"/>
    </source>
</evidence>
<dbReference type="OrthoDB" id="1161918at2"/>
<keyword evidence="2" id="KW-1185">Reference proteome</keyword>
<organism evidence="1 2">
    <name type="scientific">Flavivirga eckloniae</name>
    <dbReference type="NCBI Taxonomy" id="1803846"/>
    <lineage>
        <taxon>Bacteria</taxon>
        <taxon>Pseudomonadati</taxon>
        <taxon>Bacteroidota</taxon>
        <taxon>Flavobacteriia</taxon>
        <taxon>Flavobacteriales</taxon>
        <taxon>Flavobacteriaceae</taxon>
        <taxon>Flavivirga</taxon>
    </lineage>
</organism>
<sequence>MGQSNNQAVQVETKNKNTYKYYQIEVSTGQGVVGKIMLNGEKIHDFNKEMTQLSRNLELEQLKNGTNKLILSLSKIPINVKKGYFEEALITIVFHAVNEKVFTSKETEFFKILWDPKPEQTEIEIEYLFDLNL</sequence>
<name>A0A2K9PVL3_9FLAO</name>
<dbReference type="EMBL" id="CP025791">
    <property type="protein sequence ID" value="AUP80547.1"/>
    <property type="molecule type" value="Genomic_DNA"/>
</dbReference>
<reference evidence="1 2" key="1">
    <citation type="submission" date="2018-01" db="EMBL/GenBank/DDBJ databases">
        <title>Complete genome sequence of Flavivirga eckloniae ECD14 isolated from seaweed Ecklonia cava.</title>
        <authorList>
            <person name="Lee J.H."/>
            <person name="Baik K.S."/>
            <person name="Seong C.N."/>
        </authorList>
    </citation>
    <scope>NUCLEOTIDE SEQUENCE [LARGE SCALE GENOMIC DNA]</scope>
    <source>
        <strain evidence="1 2">ECD14</strain>
    </source>
</reference>
<dbReference type="AlphaFoldDB" id="A0A2K9PVL3"/>
<gene>
    <name evidence="1" type="ORF">C1H87_18240</name>
</gene>
<dbReference type="Proteomes" id="UP000235826">
    <property type="component" value="Chromosome"/>
</dbReference>
<protein>
    <submittedName>
        <fullName evidence="1">Uncharacterized protein</fullName>
    </submittedName>
</protein>
<dbReference type="KEGG" id="fek:C1H87_18240"/>
<evidence type="ECO:0000313" key="1">
    <source>
        <dbReference type="EMBL" id="AUP80547.1"/>
    </source>
</evidence>
<dbReference type="RefSeq" id="WP_102757193.1">
    <property type="nucleotide sequence ID" value="NZ_CP025791.1"/>
</dbReference>
<proteinExistence type="predicted"/>
<accession>A0A2K9PVL3</accession>